<dbReference type="InterPro" id="IPR007239">
    <property type="entry name" value="Atg5"/>
</dbReference>
<feature type="domain" description="Autophagy protein ATG5 UblA" evidence="8">
    <location>
        <begin position="12"/>
        <end position="105"/>
    </location>
</feature>
<protein>
    <recommendedName>
        <fullName evidence="5">Autophagy protein 5</fullName>
    </recommendedName>
</protein>
<dbReference type="Gene3D" id="1.10.246.190">
    <property type="entry name" value="Autophagy protein Apg5, helix rich domain"/>
    <property type="match status" value="1"/>
</dbReference>
<sequence>MGAVGSEAQKLVWEGTIPLEIRLHESEITTHPPPPPALILGPRLGYLPLLAQQVKPYFSDTLPPGADTVWFEYKGLPLKWHIPIGVLFDLLCGEPERPWNLTVHFRGYPTDLLSPCEDEDSVKWSFINSLKEAAYIINGNCKNIMNMSQSDQLDLWQSLVNGKIESFLRISSKLKLGIVGEEGYSTMTSCSIVSRQTRQTTGDVDTPGPNRTGRIPVRLYVRSVGDDVDDFGDITPVDNWDEISYVNRPLEFHDEDGKLLTLYDALKILLPELFEVEPSIAQESSRMDIEELRTTETTSNPQDLENAINSRCKETKETPDECQSQCFPYRKTEIKLVRIQGIEPKLVIPFAWVVKNLTNPDHFLHISVFVNASLDQPT</sequence>
<dbReference type="GO" id="GO:0005776">
    <property type="term" value="C:autophagosome"/>
    <property type="evidence" value="ECO:0007669"/>
    <property type="project" value="TreeGrafter"/>
</dbReference>
<keyword evidence="5" id="KW-0813">Transport</keyword>
<dbReference type="Pfam" id="PF04106">
    <property type="entry name" value="ATG5_UblB"/>
    <property type="match status" value="1"/>
</dbReference>
<dbReference type="InterPro" id="IPR048939">
    <property type="entry name" value="ATG5_UblA"/>
</dbReference>
<comment type="function">
    <text evidence="5">Required for autophagy.</text>
</comment>
<evidence type="ECO:0000256" key="5">
    <source>
        <dbReference type="RuleBase" id="RU361202"/>
    </source>
</evidence>
<keyword evidence="5" id="KW-0963">Cytoplasm</keyword>
<dbReference type="InterPro" id="IPR048318">
    <property type="entry name" value="ATG5_UblB"/>
</dbReference>
<dbReference type="GO" id="GO:0034727">
    <property type="term" value="P:piecemeal microautophagy of the nucleus"/>
    <property type="evidence" value="ECO:0007669"/>
    <property type="project" value="TreeGrafter"/>
</dbReference>
<keyword evidence="10" id="KW-1185">Reference proteome</keyword>
<dbReference type="GO" id="GO:0034274">
    <property type="term" value="C:Atg12-Atg5-Atg16 complex"/>
    <property type="evidence" value="ECO:0007669"/>
    <property type="project" value="TreeGrafter"/>
</dbReference>
<comment type="subunit">
    <text evidence="5">Conjugated with ATG12.</text>
</comment>
<keyword evidence="4 5" id="KW-0072">Autophagy</keyword>
<feature type="domain" description="Autophagy protein ATG5 UblB" evidence="6">
    <location>
        <begin position="214"/>
        <end position="368"/>
    </location>
</feature>
<organism evidence="9 10">
    <name type="scientific">Stephania cephalantha</name>
    <dbReference type="NCBI Taxonomy" id="152367"/>
    <lineage>
        <taxon>Eukaryota</taxon>
        <taxon>Viridiplantae</taxon>
        <taxon>Streptophyta</taxon>
        <taxon>Embryophyta</taxon>
        <taxon>Tracheophyta</taxon>
        <taxon>Spermatophyta</taxon>
        <taxon>Magnoliopsida</taxon>
        <taxon>Ranunculales</taxon>
        <taxon>Menispermaceae</taxon>
        <taxon>Menispermoideae</taxon>
        <taxon>Cissampelideae</taxon>
        <taxon>Stephania</taxon>
    </lineage>
</organism>
<dbReference type="GO" id="GO:0034045">
    <property type="term" value="C:phagophore assembly site membrane"/>
    <property type="evidence" value="ECO:0007669"/>
    <property type="project" value="TreeGrafter"/>
</dbReference>
<dbReference type="InterPro" id="IPR042527">
    <property type="entry name" value="Atg5_UblA_dom_sf"/>
</dbReference>
<dbReference type="InterPro" id="IPR048940">
    <property type="entry name" value="ATG5_HBR"/>
</dbReference>
<dbReference type="PANTHER" id="PTHR13040:SF2">
    <property type="entry name" value="AUTOPHAGY PROTEIN 5"/>
    <property type="match status" value="1"/>
</dbReference>
<comment type="caution">
    <text evidence="9">The sequence shown here is derived from an EMBL/GenBank/DDBJ whole genome shotgun (WGS) entry which is preliminary data.</text>
</comment>
<dbReference type="InterPro" id="IPR042526">
    <property type="entry name" value="Atg5_HR"/>
</dbReference>
<dbReference type="GO" id="GO:0061908">
    <property type="term" value="C:phagophore"/>
    <property type="evidence" value="ECO:0007669"/>
    <property type="project" value="TreeGrafter"/>
</dbReference>
<dbReference type="AlphaFoldDB" id="A0AAP0EHG3"/>
<evidence type="ECO:0000256" key="1">
    <source>
        <dbReference type="ARBA" id="ARBA00006910"/>
    </source>
</evidence>
<dbReference type="Pfam" id="PF20637">
    <property type="entry name" value="ATG5_HBR"/>
    <property type="match status" value="1"/>
</dbReference>
<gene>
    <name evidence="9" type="ORF">Scep_027996</name>
</gene>
<evidence type="ECO:0000259" key="7">
    <source>
        <dbReference type="Pfam" id="PF20637"/>
    </source>
</evidence>
<accession>A0AAP0EHG3</accession>
<evidence type="ECO:0000259" key="6">
    <source>
        <dbReference type="Pfam" id="PF04106"/>
    </source>
</evidence>
<comment type="similarity">
    <text evidence="1 5">Belongs to the ATG5 family.</text>
</comment>
<dbReference type="Gene3D" id="3.10.20.90">
    <property type="entry name" value="Phosphatidylinositol 3-kinase Catalytic Subunit, Chain A, domain 1"/>
    <property type="match status" value="1"/>
</dbReference>
<feature type="domain" description="Autophagy protein ATG5 alpha-helical bundle region" evidence="7">
    <location>
        <begin position="119"/>
        <end position="175"/>
    </location>
</feature>
<dbReference type="FunFam" id="3.10.20.620:FF:000002">
    <property type="entry name" value="Autophagy protein 5"/>
    <property type="match status" value="1"/>
</dbReference>
<keyword evidence="3 5" id="KW-0832">Ubl conjugation</keyword>
<dbReference type="GO" id="GO:0000422">
    <property type="term" value="P:autophagy of mitochondrion"/>
    <property type="evidence" value="ECO:0007669"/>
    <property type="project" value="TreeGrafter"/>
</dbReference>
<dbReference type="GO" id="GO:0006995">
    <property type="term" value="P:cellular response to nitrogen starvation"/>
    <property type="evidence" value="ECO:0007669"/>
    <property type="project" value="TreeGrafter"/>
</dbReference>
<comment type="subcellular location">
    <subcellularLocation>
        <location evidence="5">Cytoplasm</location>
    </subcellularLocation>
</comment>
<dbReference type="Pfam" id="PF20638">
    <property type="entry name" value="ATG5_UblA"/>
    <property type="match status" value="1"/>
</dbReference>
<reference evidence="9 10" key="1">
    <citation type="submission" date="2024-01" db="EMBL/GenBank/DDBJ databases">
        <title>Genome assemblies of Stephania.</title>
        <authorList>
            <person name="Yang L."/>
        </authorList>
    </citation>
    <scope>NUCLEOTIDE SEQUENCE [LARGE SCALE GENOMIC DNA]</scope>
    <source>
        <strain evidence="9">JXDWG</strain>
        <tissue evidence="9">Leaf</tissue>
    </source>
</reference>
<evidence type="ECO:0000313" key="10">
    <source>
        <dbReference type="Proteomes" id="UP001419268"/>
    </source>
</evidence>
<proteinExistence type="inferred from homology"/>
<evidence type="ECO:0000256" key="2">
    <source>
        <dbReference type="ARBA" id="ARBA00022499"/>
    </source>
</evidence>
<dbReference type="GO" id="GO:0019776">
    <property type="term" value="F:Atg8-family ligase activity"/>
    <property type="evidence" value="ECO:0007669"/>
    <property type="project" value="TreeGrafter"/>
</dbReference>
<evidence type="ECO:0000313" key="9">
    <source>
        <dbReference type="EMBL" id="KAK9088914.1"/>
    </source>
</evidence>
<dbReference type="Gene3D" id="3.10.20.620">
    <property type="match status" value="1"/>
</dbReference>
<dbReference type="PANTHER" id="PTHR13040">
    <property type="entry name" value="AUTOPHAGY PROTEIN 5"/>
    <property type="match status" value="1"/>
</dbReference>
<evidence type="ECO:0000259" key="8">
    <source>
        <dbReference type="Pfam" id="PF20638"/>
    </source>
</evidence>
<name>A0AAP0EHG3_9MAGN</name>
<evidence type="ECO:0000256" key="4">
    <source>
        <dbReference type="ARBA" id="ARBA00023006"/>
    </source>
</evidence>
<evidence type="ECO:0000256" key="3">
    <source>
        <dbReference type="ARBA" id="ARBA00022843"/>
    </source>
</evidence>
<dbReference type="EMBL" id="JBBNAG010000012">
    <property type="protein sequence ID" value="KAK9088914.1"/>
    <property type="molecule type" value="Genomic_DNA"/>
</dbReference>
<dbReference type="Proteomes" id="UP001419268">
    <property type="component" value="Unassembled WGS sequence"/>
</dbReference>
<dbReference type="GO" id="GO:0044233">
    <property type="term" value="C:mitochondria-associated endoplasmic reticulum membrane contact site"/>
    <property type="evidence" value="ECO:0007669"/>
    <property type="project" value="TreeGrafter"/>
</dbReference>
<keyword evidence="2 5" id="KW-1017">Isopeptide bond</keyword>